<dbReference type="EMBL" id="CP016268">
    <property type="protein sequence ID" value="ANO50015.1"/>
    <property type="molecule type" value="Genomic_DNA"/>
</dbReference>
<dbReference type="GO" id="GO:0005507">
    <property type="term" value="F:copper ion binding"/>
    <property type="evidence" value="ECO:0007669"/>
    <property type="project" value="InterPro"/>
</dbReference>
<keyword evidence="4" id="KW-0238">DNA-binding</keyword>
<dbReference type="STRING" id="1548547.BA177_01170"/>
<dbReference type="PROSITE" id="PS00552">
    <property type="entry name" value="HTH_MERR_1"/>
    <property type="match status" value="1"/>
</dbReference>
<dbReference type="PANTHER" id="PTHR30204">
    <property type="entry name" value="REDOX-CYCLING DRUG-SENSING TRANSCRIPTIONAL ACTIVATOR SOXR"/>
    <property type="match status" value="1"/>
</dbReference>
<evidence type="ECO:0000256" key="5">
    <source>
        <dbReference type="ARBA" id="ARBA00023163"/>
    </source>
</evidence>
<dbReference type="InterPro" id="IPR009061">
    <property type="entry name" value="DNA-bd_dom_put_sf"/>
</dbReference>
<keyword evidence="5" id="KW-0804">Transcription</keyword>
<dbReference type="KEGG" id="woc:BA177_01170"/>
<organism evidence="8 9">
    <name type="scientific">Woeseia oceani</name>
    <dbReference type="NCBI Taxonomy" id="1548547"/>
    <lineage>
        <taxon>Bacteria</taxon>
        <taxon>Pseudomonadati</taxon>
        <taxon>Pseudomonadota</taxon>
        <taxon>Gammaproteobacteria</taxon>
        <taxon>Woeseiales</taxon>
        <taxon>Woeseiaceae</taxon>
        <taxon>Woeseia</taxon>
    </lineage>
</organism>
<dbReference type="GO" id="GO:0045893">
    <property type="term" value="P:positive regulation of DNA-templated transcription"/>
    <property type="evidence" value="ECO:0007669"/>
    <property type="project" value="InterPro"/>
</dbReference>
<proteinExistence type="predicted"/>
<dbReference type="OrthoDB" id="9808480at2"/>
<accession>A0A193LBV8</accession>
<dbReference type="InterPro" id="IPR047057">
    <property type="entry name" value="MerR_fam"/>
</dbReference>
<evidence type="ECO:0000256" key="4">
    <source>
        <dbReference type="ARBA" id="ARBA00023125"/>
    </source>
</evidence>
<dbReference type="PROSITE" id="PS50937">
    <property type="entry name" value="HTH_MERR_2"/>
    <property type="match status" value="1"/>
</dbReference>
<dbReference type="CDD" id="cd01108">
    <property type="entry name" value="HTH_CueR"/>
    <property type="match status" value="1"/>
</dbReference>
<keyword evidence="9" id="KW-1185">Reference proteome</keyword>
<feature type="domain" description="HTH merR-type" evidence="7">
    <location>
        <begin position="1"/>
        <end position="69"/>
    </location>
</feature>
<dbReference type="SMART" id="SM00422">
    <property type="entry name" value="HTH_MERR"/>
    <property type="match status" value="1"/>
</dbReference>
<evidence type="ECO:0000259" key="7">
    <source>
        <dbReference type="PROSITE" id="PS50937"/>
    </source>
</evidence>
<evidence type="ECO:0000256" key="6">
    <source>
        <dbReference type="SAM" id="Coils"/>
    </source>
</evidence>
<dbReference type="PRINTS" id="PR00040">
    <property type="entry name" value="HTHMERR"/>
</dbReference>
<keyword evidence="6" id="KW-0175">Coiled coil</keyword>
<keyword evidence="3" id="KW-0805">Transcription regulation</keyword>
<sequence length="131" mass="14979">MNIGQAAETTGVSAKRIRYYEQIGLLGKAKRSASGYRVFGRDELHTLSFIRRARRLGFSVPKISALLELWQDQRRSSADVKRLVETHLDELREKIGELQSMVDTLQHLADRCDGDKRPDCPILHDLERSES</sequence>
<feature type="coiled-coil region" evidence="6">
    <location>
        <begin position="81"/>
        <end position="108"/>
    </location>
</feature>
<evidence type="ECO:0000313" key="8">
    <source>
        <dbReference type="EMBL" id="ANO50015.1"/>
    </source>
</evidence>
<dbReference type="InterPro" id="IPR011789">
    <property type="entry name" value="CueR"/>
</dbReference>
<dbReference type="InterPro" id="IPR015358">
    <property type="entry name" value="Tscrpt_reg_MerR_DNA-bd"/>
</dbReference>
<dbReference type="RefSeq" id="WP_068612006.1">
    <property type="nucleotide sequence ID" value="NZ_CP016268.1"/>
</dbReference>
<dbReference type="InterPro" id="IPR000551">
    <property type="entry name" value="MerR-type_HTH_dom"/>
</dbReference>
<name>A0A193LBV8_9GAMM</name>
<dbReference type="Proteomes" id="UP000092695">
    <property type="component" value="Chromosome"/>
</dbReference>
<evidence type="ECO:0000256" key="2">
    <source>
        <dbReference type="ARBA" id="ARBA00022490"/>
    </source>
</evidence>
<dbReference type="Gene3D" id="1.10.1660.10">
    <property type="match status" value="1"/>
</dbReference>
<dbReference type="AlphaFoldDB" id="A0A193LBV8"/>
<dbReference type="SUPFAM" id="SSF46955">
    <property type="entry name" value="Putative DNA-binding domain"/>
    <property type="match status" value="1"/>
</dbReference>
<dbReference type="GO" id="GO:0005737">
    <property type="term" value="C:cytoplasm"/>
    <property type="evidence" value="ECO:0007669"/>
    <property type="project" value="UniProtKB-SubCell"/>
</dbReference>
<comment type="subcellular location">
    <subcellularLocation>
        <location evidence="1">Cytoplasm</location>
    </subcellularLocation>
</comment>
<evidence type="ECO:0000313" key="9">
    <source>
        <dbReference type="Proteomes" id="UP000092695"/>
    </source>
</evidence>
<dbReference type="GO" id="GO:0003677">
    <property type="term" value="F:DNA binding"/>
    <property type="evidence" value="ECO:0007669"/>
    <property type="project" value="UniProtKB-KW"/>
</dbReference>
<dbReference type="GO" id="GO:0003700">
    <property type="term" value="F:DNA-binding transcription factor activity"/>
    <property type="evidence" value="ECO:0007669"/>
    <property type="project" value="InterPro"/>
</dbReference>
<evidence type="ECO:0000256" key="3">
    <source>
        <dbReference type="ARBA" id="ARBA00023015"/>
    </source>
</evidence>
<evidence type="ECO:0000256" key="1">
    <source>
        <dbReference type="ARBA" id="ARBA00004496"/>
    </source>
</evidence>
<dbReference type="PANTHER" id="PTHR30204:SF94">
    <property type="entry name" value="HEAVY METAL-DEPENDENT TRANSCRIPTIONAL REGULATOR HI_0293-RELATED"/>
    <property type="match status" value="1"/>
</dbReference>
<gene>
    <name evidence="8" type="ORF">BA177_01170</name>
</gene>
<protein>
    <submittedName>
        <fullName evidence="8">Cu(I)-responsive transcriptional regulator</fullName>
    </submittedName>
</protein>
<dbReference type="Pfam" id="PF00376">
    <property type="entry name" value="MerR"/>
    <property type="match status" value="1"/>
</dbReference>
<keyword evidence="2" id="KW-0963">Cytoplasm</keyword>
<dbReference type="NCBIfam" id="TIGR02044">
    <property type="entry name" value="CueR"/>
    <property type="match status" value="1"/>
</dbReference>
<dbReference type="Pfam" id="PF09278">
    <property type="entry name" value="MerR-DNA-bind"/>
    <property type="match status" value="1"/>
</dbReference>
<reference evidence="8 9" key="1">
    <citation type="submission" date="2016-06" db="EMBL/GenBank/DDBJ databases">
        <title>Complete genome sequence of a deep-branching marine Gamma Proteobacterium Woeseia oceani type strain XK5.</title>
        <authorList>
            <person name="Mu D."/>
            <person name="Du Z."/>
        </authorList>
    </citation>
    <scope>NUCLEOTIDE SEQUENCE [LARGE SCALE GENOMIC DNA]</scope>
    <source>
        <strain evidence="8 9">XK5</strain>
    </source>
</reference>